<protein>
    <submittedName>
        <fullName evidence="6">DNA endonuclease SAE2</fullName>
    </submittedName>
</protein>
<dbReference type="GO" id="GO:0042802">
    <property type="term" value="F:identical protein binding"/>
    <property type="evidence" value="ECO:0007669"/>
    <property type="project" value="EnsemblFungi"/>
</dbReference>
<dbReference type="GO" id="GO:0042138">
    <property type="term" value="P:meiotic DNA double-strand break formation"/>
    <property type="evidence" value="ECO:0007669"/>
    <property type="project" value="EnsemblFungi"/>
</dbReference>
<feature type="region of interest" description="Disordered" evidence="4">
    <location>
        <begin position="37"/>
        <end position="68"/>
    </location>
</feature>
<evidence type="ECO:0000313" key="6">
    <source>
        <dbReference type="EMBL" id="KTB11495.1"/>
    </source>
</evidence>
<dbReference type="InterPro" id="IPR013882">
    <property type="entry name" value="Ctp1_C"/>
</dbReference>
<evidence type="ECO:0000313" key="7">
    <source>
        <dbReference type="Proteomes" id="UP000054886"/>
    </source>
</evidence>
<dbReference type="GO" id="GO:0006308">
    <property type="term" value="P:DNA catabolic process"/>
    <property type="evidence" value="ECO:0007669"/>
    <property type="project" value="EnsemblFungi"/>
</dbReference>
<keyword evidence="6" id="KW-0378">Hydrolase</keyword>
<dbReference type="Pfam" id="PF08573">
    <property type="entry name" value="SAE2"/>
    <property type="match status" value="1"/>
</dbReference>
<feature type="region of interest" description="Disordered" evidence="4">
    <location>
        <begin position="259"/>
        <end position="288"/>
    </location>
</feature>
<organism evidence="6 7">
    <name type="scientific">Candida glabrata</name>
    <name type="common">Yeast</name>
    <name type="synonym">Torulopsis glabrata</name>
    <dbReference type="NCBI Taxonomy" id="5478"/>
    <lineage>
        <taxon>Eukaryota</taxon>
        <taxon>Fungi</taxon>
        <taxon>Dikarya</taxon>
        <taxon>Ascomycota</taxon>
        <taxon>Saccharomycotina</taxon>
        <taxon>Saccharomycetes</taxon>
        <taxon>Saccharomycetales</taxon>
        <taxon>Saccharomycetaceae</taxon>
        <taxon>Nakaseomyces</taxon>
    </lineage>
</organism>
<dbReference type="VEuPathDB" id="FungiDB:GVI51_L05775"/>
<proteinExistence type="predicted"/>
<evidence type="ECO:0000256" key="2">
    <source>
        <dbReference type="ARBA" id="ARBA00022763"/>
    </source>
</evidence>
<dbReference type="AlphaFoldDB" id="A0A0W0DA81"/>
<gene>
    <name evidence="6" type="ORF">AO440_004505</name>
</gene>
<dbReference type="GO" id="GO:0031860">
    <property type="term" value="P:telomeric 3' overhang formation"/>
    <property type="evidence" value="ECO:0007669"/>
    <property type="project" value="EnsemblFungi"/>
</dbReference>
<dbReference type="GO" id="GO:0003690">
    <property type="term" value="F:double-stranded DNA binding"/>
    <property type="evidence" value="ECO:0007669"/>
    <property type="project" value="EnsemblFungi"/>
</dbReference>
<dbReference type="GO" id="GO:0000706">
    <property type="term" value="P:meiotic DNA double-strand break processing"/>
    <property type="evidence" value="ECO:0007669"/>
    <property type="project" value="EnsemblFungi"/>
</dbReference>
<evidence type="ECO:0000256" key="4">
    <source>
        <dbReference type="SAM" id="MobiDB-lite"/>
    </source>
</evidence>
<dbReference type="GO" id="GO:0010791">
    <property type="term" value="P:DNA double-strand break processing involved in repair via synthesis-dependent strand annealing"/>
    <property type="evidence" value="ECO:0007669"/>
    <property type="project" value="EnsemblFungi"/>
</dbReference>
<keyword evidence="3" id="KW-0539">Nucleus</keyword>
<dbReference type="EMBL" id="LLZZ01000035">
    <property type="protein sequence ID" value="KTB11495.1"/>
    <property type="molecule type" value="Genomic_DNA"/>
</dbReference>
<name>A0A0W0DA81_CANGB</name>
<dbReference type="Proteomes" id="UP000054886">
    <property type="component" value="Unassembled WGS sequence"/>
</dbReference>
<dbReference type="VEuPathDB" id="FungiDB:B1J91_L05918g"/>
<keyword evidence="6" id="KW-0255">Endonuclease</keyword>
<comment type="subcellular location">
    <subcellularLocation>
        <location evidence="1">Nucleus</location>
    </subcellularLocation>
</comment>
<evidence type="ECO:0000256" key="1">
    <source>
        <dbReference type="ARBA" id="ARBA00004123"/>
    </source>
</evidence>
<dbReference type="VEuPathDB" id="FungiDB:GWK60_L09317"/>
<keyword evidence="6" id="KW-0540">Nuclease</keyword>
<dbReference type="GO" id="GO:0170053">
    <property type="term" value="F:nuclease activator activity"/>
    <property type="evidence" value="ECO:0007669"/>
    <property type="project" value="EnsemblFungi"/>
</dbReference>
<reference evidence="6 7" key="1">
    <citation type="submission" date="2015-10" db="EMBL/GenBank/DDBJ databases">
        <title>Draft genomes sequences of Candida glabrata isolates 1A, 1B, 2A, 2B, 3A and 3B.</title>
        <authorList>
            <person name="Haavelsrud O.E."/>
            <person name="Gaustad P."/>
        </authorList>
    </citation>
    <scope>NUCLEOTIDE SEQUENCE [LARGE SCALE GENOMIC DNA]</scope>
    <source>
        <strain evidence="6">910700640</strain>
    </source>
</reference>
<dbReference type="VEuPathDB" id="FungiDB:CAGL0L05918g"/>
<comment type="caution">
    <text evidence="6">The sequence shown here is derived from an EMBL/GenBank/DDBJ whole genome shotgun (WGS) entry which is preliminary data.</text>
</comment>
<accession>A0A0W0DA81</accession>
<evidence type="ECO:0000256" key="3">
    <source>
        <dbReference type="ARBA" id="ARBA00023242"/>
    </source>
</evidence>
<feature type="domain" description="DNA endonuclease activator Ctp1 C-terminal" evidence="5">
    <location>
        <begin position="222"/>
        <end position="280"/>
    </location>
</feature>
<keyword evidence="2" id="KW-0227">DNA damage</keyword>
<evidence type="ECO:0000259" key="5">
    <source>
        <dbReference type="Pfam" id="PF08573"/>
    </source>
</evidence>
<dbReference type="GO" id="GO:0030870">
    <property type="term" value="C:Mre11 complex"/>
    <property type="evidence" value="ECO:0007669"/>
    <property type="project" value="EnsemblFungi"/>
</dbReference>
<sequence length="343" mass="39848">MPNDEIIKTVTAMNVTQLLDLQDFITKTLRERLINPSNDLKSTEDQPKEVLLPNEIQEEGKVDGKPKNGNLVTVLQVKREDSQDSDDFILTQFDSQDVGSAKKQSQFEKSSIKPEFSSPLKFSQVSNDSKADNPLPKEVCHANGGDHLSIEKTIPFKRRLDLENIKEYDWKWSHNNDKVQNNKQSILDFNKNPFSKRPWILEDFCPNSNAIAKKKHEIDFEKFQKKVSNFIENKTNNAKESDIECAKYEGRLRNIHFDNMRNRSPSPPGYGRLDFPSTQERADDKSKAQSIIRDKTLYRFLEATNNRVPPMKREFLFKKRELNDVVDDGNFDWTEESLEIFSR</sequence>
<dbReference type="GO" id="GO:0004519">
    <property type="term" value="F:endonuclease activity"/>
    <property type="evidence" value="ECO:0007669"/>
    <property type="project" value="UniProtKB-KW"/>
</dbReference>
<dbReference type="GO" id="GO:0007534">
    <property type="term" value="P:gene conversion at mating-type locus"/>
    <property type="evidence" value="ECO:0007669"/>
    <property type="project" value="EnsemblFungi"/>
</dbReference>